<dbReference type="Pfam" id="PF01370">
    <property type="entry name" value="Epimerase"/>
    <property type="match status" value="1"/>
</dbReference>
<dbReference type="SUPFAM" id="SSF51735">
    <property type="entry name" value="NAD(P)-binding Rossmann-fold domains"/>
    <property type="match status" value="1"/>
</dbReference>
<dbReference type="PANTHER" id="PTHR48079">
    <property type="entry name" value="PROTEIN YEEZ"/>
    <property type="match status" value="1"/>
</dbReference>
<feature type="domain" description="NmrA-like" evidence="2">
    <location>
        <begin position="4"/>
        <end position="79"/>
    </location>
</feature>
<dbReference type="Pfam" id="PF05368">
    <property type="entry name" value="NmrA"/>
    <property type="match status" value="1"/>
</dbReference>
<dbReference type="GO" id="GO:0005737">
    <property type="term" value="C:cytoplasm"/>
    <property type="evidence" value="ECO:0007669"/>
    <property type="project" value="TreeGrafter"/>
</dbReference>
<evidence type="ECO:0000259" key="2">
    <source>
        <dbReference type="Pfam" id="PF05368"/>
    </source>
</evidence>
<protein>
    <submittedName>
        <fullName evidence="3">NAD(P)-binding protein</fullName>
    </submittedName>
</protein>
<feature type="domain" description="NAD-dependent epimerase/dehydratase" evidence="1">
    <location>
        <begin position="177"/>
        <end position="249"/>
    </location>
</feature>
<name>A0A8G1RZH7_9EURO</name>
<dbReference type="VEuPathDB" id="FungiDB:BO72DRAFT_465128"/>
<dbReference type="RefSeq" id="XP_040805729.1">
    <property type="nucleotide sequence ID" value="XM_040946682.1"/>
</dbReference>
<evidence type="ECO:0000259" key="1">
    <source>
        <dbReference type="Pfam" id="PF01370"/>
    </source>
</evidence>
<dbReference type="GO" id="GO:0004029">
    <property type="term" value="F:aldehyde dehydrogenase (NAD+) activity"/>
    <property type="evidence" value="ECO:0007669"/>
    <property type="project" value="TreeGrafter"/>
</dbReference>
<evidence type="ECO:0000313" key="4">
    <source>
        <dbReference type="Proteomes" id="UP000249789"/>
    </source>
</evidence>
<dbReference type="InterPro" id="IPR001509">
    <property type="entry name" value="Epimerase_deHydtase"/>
</dbReference>
<dbReference type="EMBL" id="KZ824624">
    <property type="protein sequence ID" value="RAK81719.1"/>
    <property type="molecule type" value="Genomic_DNA"/>
</dbReference>
<dbReference type="GeneID" id="63864015"/>
<sequence length="361" mass="40946">MAPRIFITGATGLIGGDFLHILVEKHPDWEIVVLVRDVRKISLLRTNYPTVEIIPGSLDDVDLLEQESSKSDVVLNFANCDHLPAAEAIIRGLARRKEQGTVIHTSGAKIIAWEMEAQPSNWGQLIPRYYNDLEGVAELTSLPSAADPEPTGYDHVLPNWAAHRNVDMAILRGRGHPQIRTVIVCPPTVYGPSRFPGFTRSIQVPRLLNVMLRRRRAFTIHGNENRWHMVHTQDIARMYLLLTEAAVDEHSPRELWNEHGYFFAENGEFAWGDVIRRLAQLGYQRGWLDSPEAEDLPNHVVQRFWYGGQMNVSSTSLGVARRAREMLGWTPMEADIFSDLERMLDVEATLLWLRSEAGSPF</sequence>
<dbReference type="InterPro" id="IPR036291">
    <property type="entry name" value="NAD(P)-bd_dom_sf"/>
</dbReference>
<dbReference type="InterPro" id="IPR051783">
    <property type="entry name" value="NAD(P)-dependent_oxidoreduct"/>
</dbReference>
<keyword evidence="4" id="KW-1185">Reference proteome</keyword>
<organism evidence="3 4">
    <name type="scientific">Aspergillus fijiensis CBS 313.89</name>
    <dbReference type="NCBI Taxonomy" id="1448319"/>
    <lineage>
        <taxon>Eukaryota</taxon>
        <taxon>Fungi</taxon>
        <taxon>Dikarya</taxon>
        <taxon>Ascomycota</taxon>
        <taxon>Pezizomycotina</taxon>
        <taxon>Eurotiomycetes</taxon>
        <taxon>Eurotiomycetidae</taxon>
        <taxon>Eurotiales</taxon>
        <taxon>Aspergillaceae</taxon>
        <taxon>Aspergillus</taxon>
    </lineage>
</organism>
<reference evidence="3 4" key="1">
    <citation type="submission" date="2018-02" db="EMBL/GenBank/DDBJ databases">
        <title>The genomes of Aspergillus section Nigri reveals drivers in fungal speciation.</title>
        <authorList>
            <consortium name="DOE Joint Genome Institute"/>
            <person name="Vesth T.C."/>
            <person name="Nybo J."/>
            <person name="Theobald S."/>
            <person name="Brandl J."/>
            <person name="Frisvad J.C."/>
            <person name="Nielsen K.F."/>
            <person name="Lyhne E.K."/>
            <person name="Kogle M.E."/>
            <person name="Kuo A."/>
            <person name="Riley R."/>
            <person name="Clum A."/>
            <person name="Nolan M."/>
            <person name="Lipzen A."/>
            <person name="Salamov A."/>
            <person name="Henrissat B."/>
            <person name="Wiebenga A."/>
            <person name="De vries R.P."/>
            <person name="Grigoriev I.V."/>
            <person name="Mortensen U.H."/>
            <person name="Andersen M.R."/>
            <person name="Baker S.E."/>
        </authorList>
    </citation>
    <scope>NUCLEOTIDE SEQUENCE [LARGE SCALE GENOMIC DNA]</scope>
    <source>
        <strain evidence="3 4">CBS 313.89</strain>
    </source>
</reference>
<dbReference type="PANTHER" id="PTHR48079:SF6">
    <property type="entry name" value="NAD(P)-BINDING DOMAIN-CONTAINING PROTEIN-RELATED"/>
    <property type="match status" value="1"/>
</dbReference>
<proteinExistence type="predicted"/>
<dbReference type="Proteomes" id="UP000249789">
    <property type="component" value="Unassembled WGS sequence"/>
</dbReference>
<evidence type="ECO:0000313" key="3">
    <source>
        <dbReference type="EMBL" id="RAK81719.1"/>
    </source>
</evidence>
<accession>A0A8G1RZH7</accession>
<dbReference type="InterPro" id="IPR008030">
    <property type="entry name" value="NmrA-like"/>
</dbReference>
<dbReference type="OrthoDB" id="2130169at2759"/>
<gene>
    <name evidence="3" type="ORF">BO72DRAFT_465128</name>
</gene>
<dbReference type="AlphaFoldDB" id="A0A8G1RZH7"/>
<dbReference type="Gene3D" id="3.40.50.720">
    <property type="entry name" value="NAD(P)-binding Rossmann-like Domain"/>
    <property type="match status" value="1"/>
</dbReference>